<evidence type="ECO:0000256" key="8">
    <source>
        <dbReference type="ARBA" id="ARBA00023157"/>
    </source>
</evidence>
<dbReference type="InterPro" id="IPR038354">
    <property type="entry name" value="VKOR_sf"/>
</dbReference>
<keyword evidence="7 10" id="KW-0472">Membrane</keyword>
<dbReference type="AlphaFoldDB" id="A0A1F6MQH6"/>
<evidence type="ECO:0000256" key="6">
    <source>
        <dbReference type="ARBA" id="ARBA00023002"/>
    </source>
</evidence>
<comment type="similarity">
    <text evidence="2">Belongs to the VKOR family.</text>
</comment>
<dbReference type="InterPro" id="IPR012932">
    <property type="entry name" value="VKOR"/>
</dbReference>
<feature type="domain" description="Vitamin K epoxide reductase" evidence="11">
    <location>
        <begin position="2"/>
        <end position="134"/>
    </location>
</feature>
<feature type="transmembrane region" description="Helical" evidence="10">
    <location>
        <begin position="6"/>
        <end position="22"/>
    </location>
</feature>
<dbReference type="GO" id="GO:0016491">
    <property type="term" value="F:oxidoreductase activity"/>
    <property type="evidence" value="ECO:0007669"/>
    <property type="project" value="UniProtKB-KW"/>
</dbReference>
<proteinExistence type="inferred from homology"/>
<dbReference type="GO" id="GO:0048038">
    <property type="term" value="F:quinone binding"/>
    <property type="evidence" value="ECO:0007669"/>
    <property type="project" value="UniProtKB-KW"/>
</dbReference>
<feature type="transmembrane region" description="Helical" evidence="10">
    <location>
        <begin position="81"/>
        <end position="104"/>
    </location>
</feature>
<dbReference type="Pfam" id="PF07884">
    <property type="entry name" value="VKOR"/>
    <property type="match status" value="1"/>
</dbReference>
<keyword evidence="4" id="KW-0874">Quinone</keyword>
<feature type="transmembrane region" description="Helical" evidence="10">
    <location>
        <begin position="57"/>
        <end position="75"/>
    </location>
</feature>
<name>A0A1F6MQH6_9BACT</name>
<evidence type="ECO:0000313" key="13">
    <source>
        <dbReference type="Proteomes" id="UP000177457"/>
    </source>
</evidence>
<evidence type="ECO:0000256" key="7">
    <source>
        <dbReference type="ARBA" id="ARBA00023136"/>
    </source>
</evidence>
<dbReference type="Proteomes" id="UP000177457">
    <property type="component" value="Unassembled WGS sequence"/>
</dbReference>
<dbReference type="GO" id="GO:0016020">
    <property type="term" value="C:membrane"/>
    <property type="evidence" value="ECO:0007669"/>
    <property type="project" value="UniProtKB-SubCell"/>
</dbReference>
<dbReference type="Gene3D" id="1.20.1440.130">
    <property type="entry name" value="VKOR domain"/>
    <property type="match status" value="1"/>
</dbReference>
<gene>
    <name evidence="12" type="ORF">A3C90_02785</name>
</gene>
<feature type="transmembrane region" description="Helical" evidence="10">
    <location>
        <begin position="111"/>
        <end position="137"/>
    </location>
</feature>
<evidence type="ECO:0000259" key="11">
    <source>
        <dbReference type="SMART" id="SM00756"/>
    </source>
</evidence>
<keyword evidence="3 10" id="KW-0812">Transmembrane</keyword>
<keyword evidence="9" id="KW-0676">Redox-active center</keyword>
<comment type="subcellular location">
    <subcellularLocation>
        <location evidence="1">Membrane</location>
        <topology evidence="1">Multi-pass membrane protein</topology>
    </subcellularLocation>
</comment>
<keyword evidence="5 10" id="KW-1133">Transmembrane helix</keyword>
<evidence type="ECO:0000256" key="2">
    <source>
        <dbReference type="ARBA" id="ARBA00006214"/>
    </source>
</evidence>
<evidence type="ECO:0000313" key="12">
    <source>
        <dbReference type="EMBL" id="OGH73919.1"/>
    </source>
</evidence>
<comment type="caution">
    <text evidence="12">The sequence shown here is derived from an EMBL/GenBank/DDBJ whole genome shotgun (WGS) entry which is preliminary data.</text>
</comment>
<reference evidence="12 13" key="1">
    <citation type="journal article" date="2016" name="Nat. Commun.">
        <title>Thousands of microbial genomes shed light on interconnected biogeochemical processes in an aquifer system.</title>
        <authorList>
            <person name="Anantharaman K."/>
            <person name="Brown C.T."/>
            <person name="Hug L.A."/>
            <person name="Sharon I."/>
            <person name="Castelle C.J."/>
            <person name="Probst A.J."/>
            <person name="Thomas B.C."/>
            <person name="Singh A."/>
            <person name="Wilkins M.J."/>
            <person name="Karaoz U."/>
            <person name="Brodie E.L."/>
            <person name="Williams K.H."/>
            <person name="Hubbard S.S."/>
            <person name="Banfield J.F."/>
        </authorList>
    </citation>
    <scope>NUCLEOTIDE SEQUENCE [LARGE SCALE GENOMIC DNA]</scope>
</reference>
<keyword evidence="8" id="KW-1015">Disulfide bond</keyword>
<evidence type="ECO:0000256" key="4">
    <source>
        <dbReference type="ARBA" id="ARBA00022719"/>
    </source>
</evidence>
<accession>A0A1F6MQH6</accession>
<dbReference type="SMART" id="SM00756">
    <property type="entry name" value="VKc"/>
    <property type="match status" value="1"/>
</dbReference>
<dbReference type="EMBL" id="MFQE01000007">
    <property type="protein sequence ID" value="OGH73919.1"/>
    <property type="molecule type" value="Genomic_DNA"/>
</dbReference>
<evidence type="ECO:0000256" key="1">
    <source>
        <dbReference type="ARBA" id="ARBA00004141"/>
    </source>
</evidence>
<organism evidence="12 13">
    <name type="scientific">Candidatus Magasanikbacteria bacterium RIFCSPHIGHO2_02_FULL_51_14</name>
    <dbReference type="NCBI Taxonomy" id="1798683"/>
    <lineage>
        <taxon>Bacteria</taxon>
        <taxon>Candidatus Magasanikiibacteriota</taxon>
    </lineage>
</organism>
<protein>
    <recommendedName>
        <fullName evidence="11">Vitamin K epoxide reductase domain-containing protein</fullName>
    </recommendedName>
</protein>
<sequence>MTPHALLFTLAAIGIAEAVYLIRKRMAMEKPVCILGEECHVVLESKYNKIFGVHNDVLGLAFYITVSFITAFLVIGVEPIVLWVLLANLAIGGGAVMSLFLVYLQWRVIKAWCIWCVMSALTIFFMGLILLTSTLILP</sequence>
<evidence type="ECO:0000256" key="3">
    <source>
        <dbReference type="ARBA" id="ARBA00022692"/>
    </source>
</evidence>
<evidence type="ECO:0000256" key="5">
    <source>
        <dbReference type="ARBA" id="ARBA00022989"/>
    </source>
</evidence>
<evidence type="ECO:0000256" key="10">
    <source>
        <dbReference type="SAM" id="Phobius"/>
    </source>
</evidence>
<keyword evidence="6" id="KW-0560">Oxidoreductase</keyword>
<evidence type="ECO:0000256" key="9">
    <source>
        <dbReference type="ARBA" id="ARBA00023284"/>
    </source>
</evidence>
<dbReference type="STRING" id="1798683.A3C90_02785"/>